<dbReference type="Gene3D" id="2.130.10.10">
    <property type="entry name" value="YVTN repeat-like/Quinoprotein amine dehydrogenase"/>
    <property type="match status" value="3"/>
</dbReference>
<dbReference type="InterPro" id="IPR015943">
    <property type="entry name" value="WD40/YVTN_repeat-like_dom_sf"/>
</dbReference>
<dbReference type="InterPro" id="IPR013783">
    <property type="entry name" value="Ig-like_fold"/>
</dbReference>
<dbReference type="SMART" id="SM00388">
    <property type="entry name" value="HisKA"/>
    <property type="match status" value="1"/>
</dbReference>
<dbReference type="Gene3D" id="3.30.565.10">
    <property type="entry name" value="Histidine kinase-like ATPase, C-terminal domain"/>
    <property type="match status" value="1"/>
</dbReference>
<dbReference type="SUPFAM" id="SSF101898">
    <property type="entry name" value="NHL repeat"/>
    <property type="match status" value="1"/>
</dbReference>
<keyword evidence="13" id="KW-1185">Reference proteome</keyword>
<feature type="domain" description="HTH araC/xylS-type" evidence="9">
    <location>
        <begin position="1178"/>
        <end position="1278"/>
    </location>
</feature>
<dbReference type="PROSITE" id="PS50109">
    <property type="entry name" value="HIS_KIN"/>
    <property type="match status" value="1"/>
</dbReference>
<dbReference type="SUPFAM" id="SSF46689">
    <property type="entry name" value="Homeodomain-like"/>
    <property type="match status" value="1"/>
</dbReference>
<keyword evidence="4" id="KW-0805">Transcription regulation</keyword>
<dbReference type="InterPro" id="IPR005467">
    <property type="entry name" value="His_kinase_dom"/>
</dbReference>
<keyword evidence="8" id="KW-1133">Transmembrane helix</keyword>
<dbReference type="Gene3D" id="1.10.10.60">
    <property type="entry name" value="Homeodomain-like"/>
    <property type="match status" value="2"/>
</dbReference>
<dbReference type="PROSITE" id="PS01124">
    <property type="entry name" value="HTH_ARAC_FAMILY_2"/>
    <property type="match status" value="1"/>
</dbReference>
<keyword evidence="8" id="KW-0812">Transmembrane</keyword>
<dbReference type="InterPro" id="IPR004358">
    <property type="entry name" value="Sig_transdc_His_kin-like_C"/>
</dbReference>
<keyword evidence="12" id="KW-0547">Nucleotide-binding</keyword>
<dbReference type="CDD" id="cd00082">
    <property type="entry name" value="HisKA"/>
    <property type="match status" value="1"/>
</dbReference>
<evidence type="ECO:0000256" key="3">
    <source>
        <dbReference type="ARBA" id="ARBA00022553"/>
    </source>
</evidence>
<dbReference type="Pfam" id="PF00512">
    <property type="entry name" value="HisKA"/>
    <property type="match status" value="1"/>
</dbReference>
<keyword evidence="8" id="KW-0472">Membrane</keyword>
<dbReference type="InterPro" id="IPR009057">
    <property type="entry name" value="Homeodomain-like_sf"/>
</dbReference>
<evidence type="ECO:0000256" key="6">
    <source>
        <dbReference type="ARBA" id="ARBA00023163"/>
    </source>
</evidence>
<gene>
    <name evidence="12" type="ORF">ACFSTE_16535</name>
</gene>
<dbReference type="GO" id="GO:0005524">
    <property type="term" value="F:ATP binding"/>
    <property type="evidence" value="ECO:0007669"/>
    <property type="project" value="UniProtKB-KW"/>
</dbReference>
<dbReference type="InterPro" id="IPR018060">
    <property type="entry name" value="HTH_AraC"/>
</dbReference>
<dbReference type="SUPFAM" id="SSF52172">
    <property type="entry name" value="CheY-like"/>
    <property type="match status" value="1"/>
</dbReference>
<dbReference type="Pfam" id="PF02518">
    <property type="entry name" value="HATPase_c"/>
    <property type="match status" value="1"/>
</dbReference>
<dbReference type="Pfam" id="PF12833">
    <property type="entry name" value="HTH_18"/>
    <property type="match status" value="1"/>
</dbReference>
<dbReference type="InterPro" id="IPR003661">
    <property type="entry name" value="HisK_dim/P_dom"/>
</dbReference>
<dbReference type="RefSeq" id="WP_378254468.1">
    <property type="nucleotide sequence ID" value="NZ_JBHSJV010000001.1"/>
</dbReference>
<comment type="catalytic activity">
    <reaction evidence="1">
        <text>ATP + protein L-histidine = ADP + protein N-phospho-L-histidine.</text>
        <dbReference type="EC" id="2.7.13.3"/>
    </reaction>
</comment>
<dbReference type="CDD" id="cd17574">
    <property type="entry name" value="REC_OmpR"/>
    <property type="match status" value="1"/>
</dbReference>
<dbReference type="SMART" id="SM00448">
    <property type="entry name" value="REC"/>
    <property type="match status" value="1"/>
</dbReference>
<reference evidence="13" key="1">
    <citation type="journal article" date="2019" name="Int. J. Syst. Evol. Microbiol.">
        <title>The Global Catalogue of Microorganisms (GCM) 10K type strain sequencing project: providing services to taxonomists for standard genome sequencing and annotation.</title>
        <authorList>
            <consortium name="The Broad Institute Genomics Platform"/>
            <consortium name="The Broad Institute Genome Sequencing Center for Infectious Disease"/>
            <person name="Wu L."/>
            <person name="Ma J."/>
        </authorList>
    </citation>
    <scope>NUCLEOTIDE SEQUENCE [LARGE SCALE GENOMIC DNA]</scope>
    <source>
        <strain evidence="13">KCTC 42423</strain>
    </source>
</reference>
<dbReference type="Gene3D" id="1.10.287.130">
    <property type="match status" value="1"/>
</dbReference>
<comment type="caution">
    <text evidence="12">The sequence shown here is derived from an EMBL/GenBank/DDBJ whole genome shotgun (WGS) entry which is preliminary data.</text>
</comment>
<evidence type="ECO:0000259" key="9">
    <source>
        <dbReference type="PROSITE" id="PS01124"/>
    </source>
</evidence>
<dbReference type="InterPro" id="IPR018062">
    <property type="entry name" value="HTH_AraC-typ_CS"/>
</dbReference>
<proteinExistence type="predicted"/>
<dbReference type="Pfam" id="PF07494">
    <property type="entry name" value="Reg_prop"/>
    <property type="match status" value="1"/>
</dbReference>
<dbReference type="InterPro" id="IPR003594">
    <property type="entry name" value="HATPase_dom"/>
</dbReference>
<dbReference type="InterPro" id="IPR011110">
    <property type="entry name" value="Reg_prop"/>
</dbReference>
<dbReference type="EMBL" id="JBHULX010000039">
    <property type="protein sequence ID" value="MFD2592449.1"/>
    <property type="molecule type" value="Genomic_DNA"/>
</dbReference>
<keyword evidence="5" id="KW-0238">DNA-binding</keyword>
<dbReference type="InterPro" id="IPR011006">
    <property type="entry name" value="CheY-like_superfamily"/>
</dbReference>
<dbReference type="PANTHER" id="PTHR43547">
    <property type="entry name" value="TWO-COMPONENT HISTIDINE KINASE"/>
    <property type="match status" value="1"/>
</dbReference>
<evidence type="ECO:0000256" key="2">
    <source>
        <dbReference type="ARBA" id="ARBA00012438"/>
    </source>
</evidence>
<dbReference type="SMART" id="SM00387">
    <property type="entry name" value="HATPase_c"/>
    <property type="match status" value="1"/>
</dbReference>
<evidence type="ECO:0000259" key="11">
    <source>
        <dbReference type="PROSITE" id="PS50110"/>
    </source>
</evidence>
<evidence type="ECO:0000256" key="1">
    <source>
        <dbReference type="ARBA" id="ARBA00000085"/>
    </source>
</evidence>
<dbReference type="PRINTS" id="PR00344">
    <property type="entry name" value="BCTRLSENSOR"/>
</dbReference>
<dbReference type="InterPro" id="IPR036097">
    <property type="entry name" value="HisK_dim/P_sf"/>
</dbReference>
<protein>
    <recommendedName>
        <fullName evidence="2">histidine kinase</fullName>
        <ecNumber evidence="2">2.7.13.3</ecNumber>
    </recommendedName>
</protein>
<sequence length="1280" mass="146283">MIEKFLLWILFLGVLWKAKAQEMLFFNQIETLSNEWITDIAQDEKGFIWIGTEDGINRYDGYKLQLIRHVIEDKNSMAANAIHEIAMIKDTAYWIGTQGGGISVFYPKERRFENHRKHPKGIFSFVYKIIQVASDTLAIVTDEGVFLYTMSTGETHQIEEGSTTSKIATSNGVLWISTNNVLYGYDVRKNTIVTKQVFEQNIRMISVLQKKVLLSFTDHILLLDKTKEEKKIPVTDAIRYMTKNGDIVFLASEKKIYTFDPDQENIRMINTALPLHQADITSLFLDQQQLLWVGTSKGLYKEKNKVAIFKNPSISLHARRIIKYKGAIYIAGETGLYKIDKNKEMQKLLAGDMLALHASEEQLFVTNRKGTLFTIRDDQIEKEQQIQRSDFKRFSAYGIAQDAQHRIWVGSWASGIFVFDASGNFLQEIKLDTNSDKGESKILQMYLDHKDRLWITTAAYGLYMLANASSTDLTTPVPFQQYTSTRSDTTSLTSNVLFSVAEDQKGTIWIGSDMGIVAYQEKNNAFLRLKKDAKLFDKKVMALEADTLNNLWITTINSGVYVYNLISKEWMHYTTKDGLISDAFLFTSMYYDQKEERLLAGTNNGIQTITVDTEVKVPDFPPVIVTAVRVHGEPSDYLADFKTPFDQDIQLSYLQNDFSVRFSNLDYKHIPNIRYAYSMDGGKWKETDVETAYFSNIAYGVHELKVKPVYNSYPAETVPVSILSIRIHPPWYQTIVAYVGYGLLFILIGTLIIYYFLKSKLATLRAEKTKEVNELQSRMFANISHEFRTPVTIIKGFANTILKQEKKEELEEKVMGITKSSDQILNLVNQMLDLAALDEKKVALNYINTNIIAFIEKCVKLYTPLATSKGIAMNFQAEFPEVCMDFDDDKIQKIINNLLSNAIKFTPEKGTIKIEVKVRENQLVLIVSDTGIGIKKGQLPFVFDRYYRANQFTETMGSGIGMALTKELVVLLEGIIEVQSELGQGTTFVIYLPIRNAYPSAKEAVHTMPFISRQMKAKEEEPSNTIRSEVCILVVEDSDEIRSYMKELLGAKYTILTANNGKEGLIIAQKRAIDFIISDIMMPVMDGFEFCKQLKSDVGTSHIPFVILSARTEASDKVKAYQYGIDAYLPKPFDEEELMAIIANLIKKQEERNRYFGKLLQLKETAIEEKDIKKQELDFIKKVQEYALQKDQKLSIDQLAKELYTSRTQLHRKVKGLTGKSTTHYINHIRIEKAKELLLTTSLHIAEISFEVGFDTPAYFSKIFKKIEGRSPSEYRKTKE</sequence>
<dbReference type="Gene3D" id="2.60.40.10">
    <property type="entry name" value="Immunoglobulins"/>
    <property type="match status" value="1"/>
</dbReference>
<dbReference type="PANTHER" id="PTHR43547:SF2">
    <property type="entry name" value="HYBRID SIGNAL TRANSDUCTION HISTIDINE KINASE C"/>
    <property type="match status" value="1"/>
</dbReference>
<dbReference type="PROSITE" id="PS00041">
    <property type="entry name" value="HTH_ARAC_FAMILY_1"/>
    <property type="match status" value="1"/>
</dbReference>
<evidence type="ECO:0000256" key="5">
    <source>
        <dbReference type="ARBA" id="ARBA00023125"/>
    </source>
</evidence>
<feature type="transmembrane region" description="Helical" evidence="8">
    <location>
        <begin position="735"/>
        <end position="757"/>
    </location>
</feature>
<evidence type="ECO:0000313" key="12">
    <source>
        <dbReference type="EMBL" id="MFD2592449.1"/>
    </source>
</evidence>
<evidence type="ECO:0000256" key="4">
    <source>
        <dbReference type="ARBA" id="ARBA00023015"/>
    </source>
</evidence>
<dbReference type="PROSITE" id="PS50110">
    <property type="entry name" value="RESPONSE_REGULATORY"/>
    <property type="match status" value="1"/>
</dbReference>
<evidence type="ECO:0000313" key="13">
    <source>
        <dbReference type="Proteomes" id="UP001597459"/>
    </source>
</evidence>
<feature type="domain" description="Histidine kinase" evidence="10">
    <location>
        <begin position="782"/>
        <end position="996"/>
    </location>
</feature>
<dbReference type="SUPFAM" id="SSF47384">
    <property type="entry name" value="Homodimeric domain of signal transducing histidine kinase"/>
    <property type="match status" value="1"/>
</dbReference>
<dbReference type="InterPro" id="IPR036890">
    <property type="entry name" value="HATPase_C_sf"/>
</dbReference>
<dbReference type="InterPro" id="IPR001789">
    <property type="entry name" value="Sig_transdc_resp-reg_receiver"/>
</dbReference>
<organism evidence="12 13">
    <name type="scientific">Aquimarina hainanensis</name>
    <dbReference type="NCBI Taxonomy" id="1578017"/>
    <lineage>
        <taxon>Bacteria</taxon>
        <taxon>Pseudomonadati</taxon>
        <taxon>Bacteroidota</taxon>
        <taxon>Flavobacteriia</taxon>
        <taxon>Flavobacteriales</taxon>
        <taxon>Flavobacteriaceae</taxon>
        <taxon>Aquimarina</taxon>
    </lineage>
</organism>
<dbReference type="Proteomes" id="UP001597459">
    <property type="component" value="Unassembled WGS sequence"/>
</dbReference>
<dbReference type="EC" id="2.7.13.3" evidence="2"/>
<dbReference type="Gene3D" id="3.40.50.2300">
    <property type="match status" value="1"/>
</dbReference>
<dbReference type="SMART" id="SM00342">
    <property type="entry name" value="HTH_ARAC"/>
    <property type="match status" value="1"/>
</dbReference>
<dbReference type="Pfam" id="PF00072">
    <property type="entry name" value="Response_reg"/>
    <property type="match status" value="1"/>
</dbReference>
<dbReference type="SUPFAM" id="SSF63829">
    <property type="entry name" value="Calcium-dependent phosphotriesterase"/>
    <property type="match status" value="2"/>
</dbReference>
<evidence type="ECO:0000256" key="8">
    <source>
        <dbReference type="SAM" id="Phobius"/>
    </source>
</evidence>
<keyword evidence="12" id="KW-0067">ATP-binding</keyword>
<accession>A0ABW5NDZ2</accession>
<name>A0ABW5NDZ2_9FLAO</name>
<evidence type="ECO:0000256" key="7">
    <source>
        <dbReference type="PROSITE-ProRule" id="PRU00169"/>
    </source>
</evidence>
<keyword evidence="3 7" id="KW-0597">Phosphoprotein</keyword>
<evidence type="ECO:0000259" key="10">
    <source>
        <dbReference type="PROSITE" id="PS50109"/>
    </source>
</evidence>
<keyword evidence="6" id="KW-0804">Transcription</keyword>
<feature type="domain" description="Response regulatory" evidence="11">
    <location>
        <begin position="1031"/>
        <end position="1146"/>
    </location>
</feature>
<feature type="modified residue" description="4-aspartylphosphate" evidence="7">
    <location>
        <position position="1079"/>
    </location>
</feature>
<dbReference type="SUPFAM" id="SSF55874">
    <property type="entry name" value="ATPase domain of HSP90 chaperone/DNA topoisomerase II/histidine kinase"/>
    <property type="match status" value="1"/>
</dbReference>